<feature type="domain" description="Indole-3-glycerol phosphate synthase" evidence="10">
    <location>
        <begin position="3"/>
        <end position="258"/>
    </location>
</feature>
<comment type="pathway">
    <text evidence="2 9">Amino-acid biosynthesis; L-tryptophan biosynthesis; L-tryptophan from chorismate: step 4/5.</text>
</comment>
<keyword evidence="7 9" id="KW-0057">Aromatic amino acid biosynthesis</keyword>
<evidence type="ECO:0000256" key="5">
    <source>
        <dbReference type="ARBA" id="ARBA00022793"/>
    </source>
</evidence>
<dbReference type="InterPro" id="IPR001468">
    <property type="entry name" value="Indole-3-GlycerolPSynthase_CS"/>
</dbReference>
<dbReference type="Gene3D" id="3.20.20.70">
    <property type="entry name" value="Aldolase class I"/>
    <property type="match status" value="1"/>
</dbReference>
<proteinExistence type="inferred from homology"/>
<dbReference type="GO" id="GO:0000162">
    <property type="term" value="P:L-tryptophan biosynthetic process"/>
    <property type="evidence" value="ECO:0007669"/>
    <property type="project" value="UniProtKB-UniRule"/>
</dbReference>
<evidence type="ECO:0000256" key="1">
    <source>
        <dbReference type="ARBA" id="ARBA00001633"/>
    </source>
</evidence>
<dbReference type="Pfam" id="PF00218">
    <property type="entry name" value="IGPS"/>
    <property type="match status" value="1"/>
</dbReference>
<comment type="catalytic activity">
    <reaction evidence="1 9">
        <text>1-(2-carboxyphenylamino)-1-deoxy-D-ribulose 5-phosphate + H(+) = (1S,2R)-1-C-(indol-3-yl)glycerol 3-phosphate + CO2 + H2O</text>
        <dbReference type="Rhea" id="RHEA:23476"/>
        <dbReference type="ChEBI" id="CHEBI:15377"/>
        <dbReference type="ChEBI" id="CHEBI:15378"/>
        <dbReference type="ChEBI" id="CHEBI:16526"/>
        <dbReference type="ChEBI" id="CHEBI:58613"/>
        <dbReference type="ChEBI" id="CHEBI:58866"/>
        <dbReference type="EC" id="4.1.1.48"/>
    </reaction>
</comment>
<comment type="similarity">
    <text evidence="3 9">Belongs to the TrpC family.</text>
</comment>
<dbReference type="EMBL" id="QTTN01000001">
    <property type="protein sequence ID" value="REE94287.1"/>
    <property type="molecule type" value="Genomic_DNA"/>
</dbReference>
<dbReference type="AlphaFoldDB" id="A0A3D9SF83"/>
<dbReference type="RefSeq" id="WP_116187033.1">
    <property type="nucleotide sequence ID" value="NZ_QTTN01000001.1"/>
</dbReference>
<dbReference type="PANTHER" id="PTHR22854:SF2">
    <property type="entry name" value="INDOLE-3-GLYCEROL-PHOSPHATE SYNTHASE"/>
    <property type="match status" value="1"/>
</dbReference>
<sequence>MFLDKIVATKRKEVEALAAQFDLAAVERQIAALPACRGFERALTERNNRPLGLIAEVKKASPSKGLIRADFDPVTLARIYEEAGADCISVLTDVDYFQGQNEYLTAVSQAVRLPLLRKDFTIDYRQVYEARLIGADAILLIAAILKPAELSELYDIAKSIGLDVLVEVHDEQEMDAVLELDKATLVGINNRNLHTFVTDIKTTERLIGFVPPGITVISESSLGSQEDIDFVQSVGARGVLIGEYFMRQPDVGAAVSHLMGPVKV</sequence>
<dbReference type="InterPro" id="IPR013785">
    <property type="entry name" value="Aldolase_TIM"/>
</dbReference>
<dbReference type="GO" id="GO:0004425">
    <property type="term" value="F:indole-3-glycerol-phosphate synthase activity"/>
    <property type="evidence" value="ECO:0007669"/>
    <property type="project" value="UniProtKB-UniRule"/>
</dbReference>
<evidence type="ECO:0000256" key="3">
    <source>
        <dbReference type="ARBA" id="ARBA00008737"/>
    </source>
</evidence>
<keyword evidence="5 9" id="KW-0210">Decarboxylase</keyword>
<protein>
    <recommendedName>
        <fullName evidence="9">Indole-3-glycerol phosphate synthase</fullName>
        <shortName evidence="9">IGPS</shortName>
        <ecNumber evidence="9">4.1.1.48</ecNumber>
    </recommendedName>
</protein>
<dbReference type="InterPro" id="IPR013798">
    <property type="entry name" value="Indole-3-glycerol_P_synth_dom"/>
</dbReference>
<organism evidence="11 12">
    <name type="scientific">Paenibacillus taihuensis</name>
    <dbReference type="NCBI Taxonomy" id="1156355"/>
    <lineage>
        <taxon>Bacteria</taxon>
        <taxon>Bacillati</taxon>
        <taxon>Bacillota</taxon>
        <taxon>Bacilli</taxon>
        <taxon>Bacillales</taxon>
        <taxon>Paenibacillaceae</taxon>
        <taxon>Paenibacillus</taxon>
    </lineage>
</organism>
<keyword evidence="8 9" id="KW-0456">Lyase</keyword>
<dbReference type="Proteomes" id="UP000256304">
    <property type="component" value="Unassembled WGS sequence"/>
</dbReference>
<dbReference type="PANTHER" id="PTHR22854">
    <property type="entry name" value="TRYPTOPHAN BIOSYNTHESIS PROTEIN"/>
    <property type="match status" value="1"/>
</dbReference>
<comment type="caution">
    <text evidence="11">The sequence shown here is derived from an EMBL/GenBank/DDBJ whole genome shotgun (WGS) entry which is preliminary data.</text>
</comment>
<evidence type="ECO:0000256" key="8">
    <source>
        <dbReference type="ARBA" id="ARBA00023239"/>
    </source>
</evidence>
<keyword evidence="12" id="KW-1185">Reference proteome</keyword>
<gene>
    <name evidence="9" type="primary">trpC</name>
    <name evidence="11" type="ORF">A8990_10178</name>
</gene>
<evidence type="ECO:0000256" key="6">
    <source>
        <dbReference type="ARBA" id="ARBA00022822"/>
    </source>
</evidence>
<evidence type="ECO:0000313" key="12">
    <source>
        <dbReference type="Proteomes" id="UP000256304"/>
    </source>
</evidence>
<accession>A0A3D9SF83</accession>
<keyword evidence="6 9" id="KW-0822">Tryptophan biosynthesis</keyword>
<keyword evidence="4 9" id="KW-0028">Amino-acid biosynthesis</keyword>
<dbReference type="GO" id="GO:0004640">
    <property type="term" value="F:phosphoribosylanthranilate isomerase activity"/>
    <property type="evidence" value="ECO:0007669"/>
    <property type="project" value="TreeGrafter"/>
</dbReference>
<name>A0A3D9SF83_9BACL</name>
<dbReference type="SUPFAM" id="SSF51366">
    <property type="entry name" value="Ribulose-phoshate binding barrel"/>
    <property type="match status" value="1"/>
</dbReference>
<dbReference type="InterPro" id="IPR011060">
    <property type="entry name" value="RibuloseP-bd_barrel"/>
</dbReference>
<evidence type="ECO:0000313" key="11">
    <source>
        <dbReference type="EMBL" id="REE94287.1"/>
    </source>
</evidence>
<dbReference type="NCBIfam" id="NF001377">
    <property type="entry name" value="PRK00278.2-4"/>
    <property type="match status" value="1"/>
</dbReference>
<evidence type="ECO:0000256" key="2">
    <source>
        <dbReference type="ARBA" id="ARBA00004696"/>
    </source>
</evidence>
<dbReference type="InterPro" id="IPR045186">
    <property type="entry name" value="Indole-3-glycerol_P_synth"/>
</dbReference>
<dbReference type="HAMAP" id="MF_00134_B">
    <property type="entry name" value="IGPS_B"/>
    <property type="match status" value="1"/>
</dbReference>
<dbReference type="PROSITE" id="PS00614">
    <property type="entry name" value="IGPS"/>
    <property type="match status" value="1"/>
</dbReference>
<evidence type="ECO:0000259" key="10">
    <source>
        <dbReference type="Pfam" id="PF00218"/>
    </source>
</evidence>
<evidence type="ECO:0000256" key="4">
    <source>
        <dbReference type="ARBA" id="ARBA00022605"/>
    </source>
</evidence>
<dbReference type="OrthoDB" id="9804217at2"/>
<dbReference type="FunFam" id="3.20.20.70:FF:000024">
    <property type="entry name" value="Indole-3-glycerol phosphate synthase"/>
    <property type="match status" value="1"/>
</dbReference>
<evidence type="ECO:0000256" key="9">
    <source>
        <dbReference type="HAMAP-Rule" id="MF_00134"/>
    </source>
</evidence>
<evidence type="ECO:0000256" key="7">
    <source>
        <dbReference type="ARBA" id="ARBA00023141"/>
    </source>
</evidence>
<dbReference type="UniPathway" id="UPA00035">
    <property type="reaction ID" value="UER00043"/>
</dbReference>
<reference evidence="11 12" key="1">
    <citation type="submission" date="2018-08" db="EMBL/GenBank/DDBJ databases">
        <title>Genomic Encyclopedia of Type Strains, Phase III (KMG-III): the genomes of soil and plant-associated and newly described type strains.</title>
        <authorList>
            <person name="Whitman W."/>
        </authorList>
    </citation>
    <scope>NUCLEOTIDE SEQUENCE [LARGE SCALE GENOMIC DNA]</scope>
    <source>
        <strain evidence="11 12">CGMCC 1.10966</strain>
    </source>
</reference>
<dbReference type="EC" id="4.1.1.48" evidence="9"/>
<dbReference type="CDD" id="cd00331">
    <property type="entry name" value="IGPS"/>
    <property type="match status" value="1"/>
</dbReference>